<keyword evidence="3" id="KW-1185">Reference proteome</keyword>
<dbReference type="KEGG" id="dpu:SU48_07775"/>
<dbReference type="AlphaFoldDB" id="A0A172T9J4"/>
<dbReference type="STRING" id="1182568.SU48_07775"/>
<sequence>MKTSARALLFAALSGSALLSTAAAQASAQPTQRESVTIWGSLASEFLVLPGLSAGLSVGVGQLGGASVSVRGMADVIFVPLPDVNVPIVPLVGADLLFSGPAGNVTVYGGPGVGTVLGEVFWVSGTAGIRNTFGDSRWGYFTELKGRYLFDTAGTGLLSPGTRLGLTYRF</sequence>
<organism evidence="2 3">
    <name type="scientific">Deinococcus puniceus</name>
    <dbReference type="NCBI Taxonomy" id="1182568"/>
    <lineage>
        <taxon>Bacteria</taxon>
        <taxon>Thermotogati</taxon>
        <taxon>Deinococcota</taxon>
        <taxon>Deinococci</taxon>
        <taxon>Deinococcales</taxon>
        <taxon>Deinococcaceae</taxon>
        <taxon>Deinococcus</taxon>
    </lineage>
</organism>
<keyword evidence="1" id="KW-0732">Signal</keyword>
<feature type="signal peptide" evidence="1">
    <location>
        <begin position="1"/>
        <end position="28"/>
    </location>
</feature>
<dbReference type="PATRIC" id="fig|1182568.3.peg.1616"/>
<evidence type="ECO:0000313" key="2">
    <source>
        <dbReference type="EMBL" id="ANE43680.1"/>
    </source>
</evidence>
<name>A0A172T9J4_9DEIO</name>
<reference evidence="2 3" key="1">
    <citation type="submission" date="2015-01" db="EMBL/GenBank/DDBJ databases">
        <title>Deinococcus puniceus/DY1/ whole genome sequencing.</title>
        <authorList>
            <person name="Kim M.K."/>
            <person name="Srinivasan S."/>
            <person name="Lee J.-J."/>
        </authorList>
    </citation>
    <scope>NUCLEOTIDE SEQUENCE [LARGE SCALE GENOMIC DNA]</scope>
    <source>
        <strain evidence="2 3">DY1</strain>
    </source>
</reference>
<dbReference type="EMBL" id="CP011387">
    <property type="protein sequence ID" value="ANE43680.1"/>
    <property type="molecule type" value="Genomic_DNA"/>
</dbReference>
<protein>
    <recommendedName>
        <fullName evidence="4">Outer membrane protein beta-barrel domain-containing protein</fullName>
    </recommendedName>
</protein>
<dbReference type="OrthoDB" id="70884at2"/>
<accession>A0A172T9J4</accession>
<dbReference type="RefSeq" id="WP_064014750.1">
    <property type="nucleotide sequence ID" value="NZ_CP011387.1"/>
</dbReference>
<evidence type="ECO:0000313" key="3">
    <source>
        <dbReference type="Proteomes" id="UP000077363"/>
    </source>
</evidence>
<feature type="chain" id="PRO_5008000535" description="Outer membrane protein beta-barrel domain-containing protein" evidence="1">
    <location>
        <begin position="29"/>
        <end position="170"/>
    </location>
</feature>
<gene>
    <name evidence="2" type="ORF">SU48_07775</name>
</gene>
<evidence type="ECO:0000256" key="1">
    <source>
        <dbReference type="SAM" id="SignalP"/>
    </source>
</evidence>
<proteinExistence type="predicted"/>
<evidence type="ECO:0008006" key="4">
    <source>
        <dbReference type="Google" id="ProtNLM"/>
    </source>
</evidence>
<dbReference type="Proteomes" id="UP000077363">
    <property type="component" value="Chromosome"/>
</dbReference>